<reference evidence="2 3" key="1">
    <citation type="journal article" date="2015" name="Environ. Microbiol.">
        <title>Metagenome sequence of Elaphomyces granulatus from sporocarp tissue reveals Ascomycota ectomycorrhizal fingerprints of genome expansion and a Proteobacteria-rich microbiome.</title>
        <authorList>
            <person name="Quandt C.A."/>
            <person name="Kohler A."/>
            <person name="Hesse C.N."/>
            <person name="Sharpton T.J."/>
            <person name="Martin F."/>
            <person name="Spatafora J.W."/>
        </authorList>
    </citation>
    <scope>NUCLEOTIDE SEQUENCE [LARGE SCALE GENOMIC DNA]</scope>
    <source>
        <strain evidence="2 3">OSC145934</strain>
    </source>
</reference>
<dbReference type="Proteomes" id="UP000243515">
    <property type="component" value="Unassembled WGS sequence"/>
</dbReference>
<dbReference type="Pfam" id="PF09365">
    <property type="entry name" value="DUF2461"/>
    <property type="match status" value="1"/>
</dbReference>
<evidence type="ECO:0000313" key="2">
    <source>
        <dbReference type="EMBL" id="OXV09436.1"/>
    </source>
</evidence>
<feature type="compositionally biased region" description="Polar residues" evidence="1">
    <location>
        <begin position="47"/>
        <end position="57"/>
    </location>
</feature>
<evidence type="ECO:0000256" key="1">
    <source>
        <dbReference type="SAM" id="MobiDB-lite"/>
    </source>
</evidence>
<organism evidence="2 3">
    <name type="scientific">Elaphomyces granulatus</name>
    <dbReference type="NCBI Taxonomy" id="519963"/>
    <lineage>
        <taxon>Eukaryota</taxon>
        <taxon>Fungi</taxon>
        <taxon>Dikarya</taxon>
        <taxon>Ascomycota</taxon>
        <taxon>Pezizomycotina</taxon>
        <taxon>Eurotiomycetes</taxon>
        <taxon>Eurotiomycetidae</taxon>
        <taxon>Eurotiales</taxon>
        <taxon>Elaphomycetaceae</taxon>
        <taxon>Elaphomyces</taxon>
    </lineage>
</organism>
<dbReference type="PANTHER" id="PTHR36452">
    <property type="entry name" value="CHROMOSOME 12, WHOLE GENOME SHOTGUN SEQUENCE"/>
    <property type="match status" value="1"/>
</dbReference>
<gene>
    <name evidence="2" type="ORF">Egran_02801</name>
</gene>
<feature type="compositionally biased region" description="Acidic residues" evidence="1">
    <location>
        <begin position="508"/>
        <end position="543"/>
    </location>
</feature>
<feature type="region of interest" description="Disordered" evidence="1">
    <location>
        <begin position="1"/>
        <end position="134"/>
    </location>
</feature>
<protein>
    <submittedName>
        <fullName evidence="2">Uncharacterized protein</fullName>
    </submittedName>
</protein>
<evidence type="ECO:0000313" key="3">
    <source>
        <dbReference type="Proteomes" id="UP000243515"/>
    </source>
</evidence>
<proteinExistence type="predicted"/>
<name>A0A232LZA4_9EURO</name>
<dbReference type="AlphaFoldDB" id="A0A232LZA4"/>
<feature type="compositionally biased region" description="Low complexity" evidence="1">
    <location>
        <begin position="26"/>
        <end position="37"/>
    </location>
</feature>
<accession>A0A232LZA4</accession>
<dbReference type="PANTHER" id="PTHR36452:SF1">
    <property type="entry name" value="DUF2461 DOMAIN-CONTAINING PROTEIN"/>
    <property type="match status" value="1"/>
</dbReference>
<dbReference type="InterPro" id="IPR012808">
    <property type="entry name" value="CHP02453"/>
</dbReference>
<feature type="region of interest" description="Disordered" evidence="1">
    <location>
        <begin position="352"/>
        <end position="385"/>
    </location>
</feature>
<dbReference type="EMBL" id="NPHW01003532">
    <property type="protein sequence ID" value="OXV09436.1"/>
    <property type="molecule type" value="Genomic_DNA"/>
</dbReference>
<sequence length="543" mass="59853">MPRRSSRIQDAAGASGPAPKVASVDAALATATTPSTTKRNKKRTRAQAESPSSSTLRKNPVKTTAKKSQYFDDLESHVSDAAYDDTSIDAQDAQPASSEAQSGIAATDDLGTGLESEDERLGPKKRGRRGTGTKTIKGQELWREGVRTGLGPGKEVFIKKPKARSPGGILYQDEIIHPNTILFLQDLKENNERQWLKAHDADYRTAKRDWDTFVESFTKRIIDLDSTIPELPAKDLVFRIHRDIRFSNDPTPYKVCKGDPEPHPSPPSRSCVLSDAERPGSANSIVIVIAGSGLWMPDADRLALLRQNIDRDSRRLKRVLRTAGLRREFFDGIPDDEDVVVQAFVRQNQDSALKTKPKLASKPASPRQTNELGKPTKRLKEPQAKGYAQDNPNLALLRLRSFTIGRPLADDVLLSRHAQNVLVEKMAIMVPPESGEPPRAPSAPEDIHGSSSGEVLFWPNEVAGWGRRAASRRENGWVPETQKTNHIVPINQVTYLNSVVMPDPANNNDDDNDSDSDDPDDNDSDDDDGDDLSDQDDESANDL</sequence>
<comment type="caution">
    <text evidence="2">The sequence shown here is derived from an EMBL/GenBank/DDBJ whole genome shotgun (WGS) entry which is preliminary data.</text>
</comment>
<dbReference type="OrthoDB" id="2537769at2759"/>
<feature type="region of interest" description="Disordered" evidence="1">
    <location>
        <begin position="500"/>
        <end position="543"/>
    </location>
</feature>
<keyword evidence="3" id="KW-1185">Reference proteome</keyword>